<proteinExistence type="predicted"/>
<evidence type="ECO:0000313" key="2">
    <source>
        <dbReference type="EMBL" id="MBU3803236.1"/>
    </source>
</evidence>
<dbReference type="EMBL" id="JAHLFQ010000011">
    <property type="protein sequence ID" value="MBU3803236.1"/>
    <property type="molecule type" value="Genomic_DNA"/>
</dbReference>
<sequence length="337" mass="38466">MFTVGDYVVRLSYKRDILFRITYISPNQIARLKGVSFRIVADAPLADLELADGMRYTSKEDNVMNTIENTVQTIIKKRADEQKGKNPTFQKTGTVLHIDGDAFYLNLCLKYYKMLDIPAIGEHVAESEQPKRIKHFIEKYNPDILVLTGHDALNKNHKSLYDINEYRNSSYFVESVKRARAIKPSMSELVIFAGACQSYFEEILAAGADFAASPGRVLIHALDPVFIVERIAQCPFYKVLTIDEALEYTITKLKGLGGYEVLGKCRRGGPVSNEEKDSKVVDEEERTEKVEKVNPKRMTKDEIEKELLKPLFTDSASEFENKMQSYINKCKPLFYKD</sequence>
<reference evidence="2" key="1">
    <citation type="journal article" date="2021" name="PeerJ">
        <title>Extensive microbial diversity within the chicken gut microbiome revealed by metagenomics and culture.</title>
        <authorList>
            <person name="Gilroy R."/>
            <person name="Ravi A."/>
            <person name="Getino M."/>
            <person name="Pursley I."/>
            <person name="Horton D.L."/>
            <person name="Alikhan N.F."/>
            <person name="Baker D."/>
            <person name="Gharbi K."/>
            <person name="Hall N."/>
            <person name="Watson M."/>
            <person name="Adriaenssens E.M."/>
            <person name="Foster-Nyarko E."/>
            <person name="Jarju S."/>
            <person name="Secka A."/>
            <person name="Antonio M."/>
            <person name="Oren A."/>
            <person name="Chaudhuri R.R."/>
            <person name="La Ragione R."/>
            <person name="Hildebrand F."/>
            <person name="Pallen M.J."/>
        </authorList>
    </citation>
    <scope>NUCLEOTIDE SEQUENCE</scope>
    <source>
        <strain evidence="2">B5-657</strain>
    </source>
</reference>
<comment type="caution">
    <text evidence="2">The sequence shown here is derived from an EMBL/GenBank/DDBJ whole genome shotgun (WGS) entry which is preliminary data.</text>
</comment>
<dbReference type="PIRSF" id="PIRSF011575">
    <property type="entry name" value="YabG"/>
    <property type="match status" value="1"/>
</dbReference>
<reference evidence="2" key="2">
    <citation type="submission" date="2021-04" db="EMBL/GenBank/DDBJ databases">
        <authorList>
            <person name="Gilroy R."/>
        </authorList>
    </citation>
    <scope>NUCLEOTIDE SEQUENCE</scope>
    <source>
        <strain evidence="2">B5-657</strain>
    </source>
</reference>
<dbReference type="Pfam" id="PF05582">
    <property type="entry name" value="Peptidase_U57"/>
    <property type="match status" value="1"/>
</dbReference>
<feature type="compositionally biased region" description="Basic and acidic residues" evidence="1">
    <location>
        <begin position="273"/>
        <end position="287"/>
    </location>
</feature>
<evidence type="ECO:0000256" key="1">
    <source>
        <dbReference type="SAM" id="MobiDB-lite"/>
    </source>
</evidence>
<dbReference type="NCBIfam" id="TIGR02855">
    <property type="entry name" value="spore_yabG"/>
    <property type="match status" value="1"/>
</dbReference>
<protein>
    <submittedName>
        <fullName evidence="2">Sporulation peptidase YabG</fullName>
    </submittedName>
</protein>
<accession>A0A9E2NJX0</accession>
<evidence type="ECO:0000313" key="3">
    <source>
        <dbReference type="Proteomes" id="UP000824229"/>
    </source>
</evidence>
<feature type="region of interest" description="Disordered" evidence="1">
    <location>
        <begin position="268"/>
        <end position="287"/>
    </location>
</feature>
<dbReference type="InterPro" id="IPR008764">
    <property type="entry name" value="Peptidase_U57"/>
</dbReference>
<gene>
    <name evidence="2" type="primary">yabG</name>
    <name evidence="2" type="ORF">H9872_00565</name>
</gene>
<dbReference type="AlphaFoldDB" id="A0A9E2NJX0"/>
<dbReference type="Proteomes" id="UP000824229">
    <property type="component" value="Unassembled WGS sequence"/>
</dbReference>
<organism evidence="2 3">
    <name type="scientific">Candidatus Cellulosilyticum pullistercoris</name>
    <dbReference type="NCBI Taxonomy" id="2838521"/>
    <lineage>
        <taxon>Bacteria</taxon>
        <taxon>Bacillati</taxon>
        <taxon>Bacillota</taxon>
        <taxon>Clostridia</taxon>
        <taxon>Lachnospirales</taxon>
        <taxon>Cellulosilyticaceae</taxon>
        <taxon>Cellulosilyticum</taxon>
    </lineage>
</organism>
<name>A0A9E2NJX0_9FIRM</name>